<dbReference type="KEGG" id="ang:An08g11690"/>
<sequence>MTEVVVKITETRPVEQSRSRKQGRALKPPKVTYQQKLGLHISFSSPIHREMETISVDITVEYAEVLSLERAWSMVTRVNDVPVGCRVLDQTKVDGECLIWWSPLVGMSPNFLFDQDYQSAETESDANQSIDSCPHPPDQKNAHATPGSIPPGAIDT</sequence>
<organism evidence="2">
    <name type="scientific">Aspergillus niger</name>
    <dbReference type="NCBI Taxonomy" id="5061"/>
    <lineage>
        <taxon>Eukaryota</taxon>
        <taxon>Fungi</taxon>
        <taxon>Dikarya</taxon>
        <taxon>Ascomycota</taxon>
        <taxon>Pezizomycotina</taxon>
        <taxon>Eurotiomycetes</taxon>
        <taxon>Eurotiomycetidae</taxon>
        <taxon>Eurotiales</taxon>
        <taxon>Aspergillaceae</taxon>
        <taxon>Aspergillus</taxon>
        <taxon>Aspergillus subgen. Circumdati</taxon>
    </lineage>
</organism>
<gene>
    <name evidence="2" type="ORF">An08g11690</name>
</gene>
<feature type="region of interest" description="Disordered" evidence="1">
    <location>
        <begin position="118"/>
        <end position="156"/>
    </location>
</feature>
<name>A0AAJ8C1P8_ASPNG</name>
<accession>A0AAJ8C1P8</accession>
<dbReference type="RefSeq" id="XP_059606255.1">
    <property type="nucleotide sequence ID" value="XM_059749460.1"/>
</dbReference>
<dbReference type="VEuPathDB" id="FungiDB:An08g11690"/>
<dbReference type="GeneID" id="84591878"/>
<dbReference type="AlphaFoldDB" id="A0AAJ8C1P8"/>
<reference evidence="2" key="1">
    <citation type="submission" date="2025-02" db="EMBL/GenBank/DDBJ databases">
        <authorList>
            <consortium name="NCBI Genome Project"/>
        </authorList>
    </citation>
    <scope>NUCLEOTIDE SEQUENCE</scope>
</reference>
<proteinExistence type="predicted"/>
<feature type="compositionally biased region" description="Polar residues" evidence="1">
    <location>
        <begin position="118"/>
        <end position="131"/>
    </location>
</feature>
<protein>
    <submittedName>
        <fullName evidence="2">Uncharacterized protein</fullName>
    </submittedName>
</protein>
<evidence type="ECO:0000256" key="1">
    <source>
        <dbReference type="SAM" id="MobiDB-lite"/>
    </source>
</evidence>
<evidence type="ECO:0000313" key="2">
    <source>
        <dbReference type="RefSeq" id="XP_059606255.1"/>
    </source>
</evidence>
<reference evidence="2" key="2">
    <citation type="submission" date="2025-08" db="UniProtKB">
        <authorList>
            <consortium name="RefSeq"/>
        </authorList>
    </citation>
    <scope>IDENTIFICATION</scope>
</reference>